<dbReference type="Gene3D" id="3.40.50.1110">
    <property type="entry name" value="SGNH hydrolase"/>
    <property type="match status" value="1"/>
</dbReference>
<sequence>MATIRLTVLGDSFVEGRGDPAAGGGYAGWVPRFAGLLRLPAAAVRNLGTYQATTADVVAKQLPRALAGKPPLIGVIAGVNDLVQDYDRDRFRRNLHTIFASLSGMDTTVFTAGYPDIPGNLPVPESFRRLLRARFAEANEALADVCALTGTLRLELERLPEWRRREMWSADGLHPSPLGHRVFAESMAENVAALAMAA</sequence>
<feature type="domain" description="SGNH hydrolase-type esterase" evidence="1">
    <location>
        <begin position="8"/>
        <end position="182"/>
    </location>
</feature>
<dbReference type="SUPFAM" id="SSF52266">
    <property type="entry name" value="SGNH hydrolase"/>
    <property type="match status" value="1"/>
</dbReference>
<gene>
    <name evidence="2" type="ORF">FPZ12_039305</name>
</gene>
<keyword evidence="3" id="KW-1185">Reference proteome</keyword>
<dbReference type="PANTHER" id="PTHR43784:SF2">
    <property type="entry name" value="GDSL-LIKE LIPASE_ACYLHYDROLASE, PUTATIVE (AFU_ORTHOLOGUE AFUA_2G00820)-RELATED"/>
    <property type="match status" value="1"/>
</dbReference>
<dbReference type="Proteomes" id="UP000319769">
    <property type="component" value="Unassembled WGS sequence"/>
</dbReference>
<organism evidence="2 3">
    <name type="scientific">Amycolatopsis acidicola</name>
    <dbReference type="NCBI Taxonomy" id="2596893"/>
    <lineage>
        <taxon>Bacteria</taxon>
        <taxon>Bacillati</taxon>
        <taxon>Actinomycetota</taxon>
        <taxon>Actinomycetes</taxon>
        <taxon>Pseudonocardiales</taxon>
        <taxon>Pseudonocardiaceae</taxon>
        <taxon>Amycolatopsis</taxon>
    </lineage>
</organism>
<accession>A0A5N0UQV6</accession>
<dbReference type="InterPro" id="IPR036514">
    <property type="entry name" value="SGNH_hydro_sf"/>
</dbReference>
<evidence type="ECO:0000313" key="3">
    <source>
        <dbReference type="Proteomes" id="UP000319769"/>
    </source>
</evidence>
<evidence type="ECO:0000259" key="1">
    <source>
        <dbReference type="Pfam" id="PF13472"/>
    </source>
</evidence>
<dbReference type="RefSeq" id="WP_144755776.1">
    <property type="nucleotide sequence ID" value="NZ_VMNW02000103.1"/>
</dbReference>
<dbReference type="PANTHER" id="PTHR43784">
    <property type="entry name" value="GDSL-LIKE LIPASE/ACYLHYDROLASE, PUTATIVE (AFU_ORTHOLOGUE AFUA_2G00820)-RELATED"/>
    <property type="match status" value="1"/>
</dbReference>
<dbReference type="InterPro" id="IPR053140">
    <property type="entry name" value="GDSL_Rv0518-like"/>
</dbReference>
<comment type="caution">
    <text evidence="2">The sequence shown here is derived from an EMBL/GenBank/DDBJ whole genome shotgun (WGS) entry which is preliminary data.</text>
</comment>
<reference evidence="2" key="1">
    <citation type="submission" date="2019-09" db="EMBL/GenBank/DDBJ databases">
        <authorList>
            <person name="Teo W.F.A."/>
            <person name="Duangmal K."/>
        </authorList>
    </citation>
    <scope>NUCLEOTIDE SEQUENCE [LARGE SCALE GENOMIC DNA]</scope>
    <source>
        <strain evidence="2">K81G1</strain>
    </source>
</reference>
<dbReference type="CDD" id="cd01832">
    <property type="entry name" value="SGNH_hydrolase_like_1"/>
    <property type="match status" value="1"/>
</dbReference>
<dbReference type="GO" id="GO:0016787">
    <property type="term" value="F:hydrolase activity"/>
    <property type="evidence" value="ECO:0007669"/>
    <property type="project" value="UniProtKB-KW"/>
</dbReference>
<dbReference type="Pfam" id="PF13472">
    <property type="entry name" value="Lipase_GDSL_2"/>
    <property type="match status" value="1"/>
</dbReference>
<protein>
    <submittedName>
        <fullName evidence="2">SGNH/GDSL hydrolase family protein</fullName>
    </submittedName>
</protein>
<dbReference type="OrthoDB" id="3465773at2"/>
<dbReference type="InterPro" id="IPR013830">
    <property type="entry name" value="SGNH_hydro"/>
</dbReference>
<name>A0A5N0UQV6_9PSEU</name>
<dbReference type="EMBL" id="VMNW02000103">
    <property type="protein sequence ID" value="KAA9151254.1"/>
    <property type="molecule type" value="Genomic_DNA"/>
</dbReference>
<proteinExistence type="predicted"/>
<evidence type="ECO:0000313" key="2">
    <source>
        <dbReference type="EMBL" id="KAA9151254.1"/>
    </source>
</evidence>
<dbReference type="AlphaFoldDB" id="A0A5N0UQV6"/>
<keyword evidence="2" id="KW-0378">Hydrolase</keyword>